<protein>
    <submittedName>
        <fullName evidence="2">Uncharacterized protein</fullName>
    </submittedName>
</protein>
<dbReference type="EMBL" id="JAOCZP010000003">
    <property type="protein sequence ID" value="MCT7375555.1"/>
    <property type="molecule type" value="Genomic_DNA"/>
</dbReference>
<reference evidence="2 3" key="1">
    <citation type="submission" date="2022-09" db="EMBL/GenBank/DDBJ databases">
        <title>Chelativorans salina sp. nov., a novel slightly halophilic bacterium isolated from a saline lake sediment enrichment.</title>
        <authorList>
            <person name="Gao L."/>
            <person name="Fang B.-Z."/>
            <person name="Li W.-J."/>
        </authorList>
    </citation>
    <scope>NUCLEOTIDE SEQUENCE [LARGE SCALE GENOMIC DNA]</scope>
    <source>
        <strain evidence="2 3">EGI FJ00035</strain>
    </source>
</reference>
<sequence>MKSSAIWLIALIAFGSWAVAAAEGDLAAREMSVHEIIAALGVNDLSANEVRAIDSYVRLDVVDLSAFESSDEYQALETALGNTDDGWAMMQTAIIGNDLIEQELKRRSVEIGRVVAATMDDKGVVTIYIR</sequence>
<name>A0ABT2LLV4_9HYPH</name>
<evidence type="ECO:0000256" key="1">
    <source>
        <dbReference type="SAM" id="SignalP"/>
    </source>
</evidence>
<feature type="signal peptide" evidence="1">
    <location>
        <begin position="1"/>
        <end position="21"/>
    </location>
</feature>
<dbReference type="RefSeq" id="WP_260902605.1">
    <property type="nucleotide sequence ID" value="NZ_JAOCZP010000003.1"/>
</dbReference>
<evidence type="ECO:0000313" key="3">
    <source>
        <dbReference type="Proteomes" id="UP001320831"/>
    </source>
</evidence>
<keyword evidence="1" id="KW-0732">Signal</keyword>
<comment type="caution">
    <text evidence="2">The sequence shown here is derived from an EMBL/GenBank/DDBJ whole genome shotgun (WGS) entry which is preliminary data.</text>
</comment>
<accession>A0ABT2LLV4</accession>
<gene>
    <name evidence="2" type="ORF">N5A92_10985</name>
</gene>
<proteinExistence type="predicted"/>
<evidence type="ECO:0000313" key="2">
    <source>
        <dbReference type="EMBL" id="MCT7375555.1"/>
    </source>
</evidence>
<feature type="chain" id="PRO_5045759964" evidence="1">
    <location>
        <begin position="22"/>
        <end position="130"/>
    </location>
</feature>
<organism evidence="2 3">
    <name type="scientific">Chelativorans salis</name>
    <dbReference type="NCBI Taxonomy" id="2978478"/>
    <lineage>
        <taxon>Bacteria</taxon>
        <taxon>Pseudomonadati</taxon>
        <taxon>Pseudomonadota</taxon>
        <taxon>Alphaproteobacteria</taxon>
        <taxon>Hyphomicrobiales</taxon>
        <taxon>Phyllobacteriaceae</taxon>
        <taxon>Chelativorans</taxon>
    </lineage>
</organism>
<keyword evidence="3" id="KW-1185">Reference proteome</keyword>
<dbReference type="Proteomes" id="UP001320831">
    <property type="component" value="Unassembled WGS sequence"/>
</dbReference>